<dbReference type="Pfam" id="PF20597">
    <property type="entry name" value="pAdhesive_15"/>
    <property type="match status" value="1"/>
</dbReference>
<dbReference type="AlphaFoldDB" id="A0A2T3FWP4"/>
<evidence type="ECO:0000313" key="4">
    <source>
        <dbReference type="Proteomes" id="UP000241201"/>
    </source>
</evidence>
<feature type="compositionally biased region" description="Low complexity" evidence="1">
    <location>
        <begin position="300"/>
        <end position="320"/>
    </location>
</feature>
<organism evidence="3 4">
    <name type="scientific">Faecalibacillus faecis</name>
    <dbReference type="NCBI Taxonomy" id="1982628"/>
    <lineage>
        <taxon>Bacteria</taxon>
        <taxon>Bacillati</taxon>
        <taxon>Bacillota</taxon>
        <taxon>Erysipelotrichia</taxon>
        <taxon>Erysipelotrichales</taxon>
        <taxon>Coprobacillaceae</taxon>
        <taxon>Faecalibacillus</taxon>
    </lineage>
</organism>
<protein>
    <recommendedName>
        <fullName evidence="2">Choice-of-anchor A domain-containing protein</fullName>
    </recommendedName>
</protein>
<evidence type="ECO:0000259" key="2">
    <source>
        <dbReference type="Pfam" id="PF20597"/>
    </source>
</evidence>
<feature type="compositionally biased region" description="Polar residues" evidence="1">
    <location>
        <begin position="283"/>
        <end position="299"/>
    </location>
</feature>
<feature type="compositionally biased region" description="Polar residues" evidence="1">
    <location>
        <begin position="321"/>
        <end position="333"/>
    </location>
</feature>
<proteinExistence type="predicted"/>
<comment type="caution">
    <text evidence="3">The sequence shown here is derived from an EMBL/GenBank/DDBJ whole genome shotgun (WGS) entry which is preliminary data.</text>
</comment>
<feature type="region of interest" description="Disordered" evidence="1">
    <location>
        <begin position="345"/>
        <end position="376"/>
    </location>
</feature>
<gene>
    <name evidence="3" type="ORF">C7U55_09290</name>
</gene>
<feature type="domain" description="Choice-of-anchor A" evidence="2">
    <location>
        <begin position="2"/>
        <end position="274"/>
    </location>
</feature>
<name>A0A2T3FWP4_9FIRM</name>
<keyword evidence="4" id="KW-1185">Reference proteome</keyword>
<sequence>MLNHFNHFVKEDATAGHTISAVAVGGKANYIAGCGTNQGYNQTTSSYLKGPIIKVGADGYFKRLYVGETELINAQRFEHQNEQNTFISKNDCYIDFDKAFDEITAEAKTYQGEIQITYHDLLKAKALNPWNGKVNSFETNYWEMTNEGSTIALKLKSGYSYQFENDVLKNIARIDLMDSDFENKDTLFIADDQGATTIPYIYLNGGFNAMTGEWGDEMSAVYVLSYATEVTPSLKSQKHIGHIVAPKAYIHDMNGDVNGCFIAKSLNLTGSESHMFPYHGQKIKNNNTTPEQSGDNTQDGNENPGENNPGTGTVTTNPKPSNDTNNSSKNNEIILNKEELTINISRKQNTPKISSNKNSKVIVEDNKQTNTKQNDSVKTGDDTHLFMYVLLELLAFSGIVSLRKKA</sequence>
<evidence type="ECO:0000313" key="3">
    <source>
        <dbReference type="EMBL" id="PST39671.1"/>
    </source>
</evidence>
<accession>A0A2T3FWP4</accession>
<dbReference type="Proteomes" id="UP000241201">
    <property type="component" value="Unassembled WGS sequence"/>
</dbReference>
<dbReference type="InterPro" id="IPR026588">
    <property type="entry name" value="Choice_anch_A"/>
</dbReference>
<reference evidence="4" key="1">
    <citation type="submission" date="2018-03" db="EMBL/GenBank/DDBJ databases">
        <title>Lachnoclostridium SNUG30370 gen.nov., sp.nov., isolated from human faeces.</title>
        <authorList>
            <person name="Seo B."/>
            <person name="Jeon K."/>
            <person name="Ko G."/>
        </authorList>
    </citation>
    <scope>NUCLEOTIDE SEQUENCE [LARGE SCALE GENOMIC DNA]</scope>
    <source>
        <strain evidence="4">SNUG30370</strain>
    </source>
</reference>
<feature type="region of interest" description="Disordered" evidence="1">
    <location>
        <begin position="277"/>
        <end position="333"/>
    </location>
</feature>
<dbReference type="EMBL" id="PYLP01000012">
    <property type="protein sequence ID" value="PST39671.1"/>
    <property type="molecule type" value="Genomic_DNA"/>
</dbReference>
<feature type="compositionally biased region" description="Polar residues" evidence="1">
    <location>
        <begin position="345"/>
        <end position="359"/>
    </location>
</feature>
<dbReference type="NCBIfam" id="TIGR04215">
    <property type="entry name" value="choice_anch_A"/>
    <property type="match status" value="1"/>
</dbReference>
<evidence type="ECO:0000256" key="1">
    <source>
        <dbReference type="SAM" id="MobiDB-lite"/>
    </source>
</evidence>